<feature type="compositionally biased region" description="Polar residues" evidence="1">
    <location>
        <begin position="87"/>
        <end position="99"/>
    </location>
</feature>
<dbReference type="EMBL" id="CP046622">
    <property type="protein sequence ID" value="QGW80084.1"/>
    <property type="molecule type" value="Genomic_DNA"/>
</dbReference>
<keyword evidence="3" id="KW-0723">Serine/threonine-protein kinase</keyword>
<dbReference type="GO" id="GO:0004674">
    <property type="term" value="F:protein serine/threonine kinase activity"/>
    <property type="evidence" value="ECO:0007669"/>
    <property type="project" value="UniProtKB-KW"/>
</dbReference>
<keyword evidence="3" id="KW-0808">Transferase</keyword>
<name>A0A6I6HCH3_VARPD</name>
<dbReference type="Proteomes" id="UP000425817">
    <property type="component" value="Chromosome"/>
</dbReference>
<organism evidence="3 4">
    <name type="scientific">Variovorax paradoxus</name>
    <dbReference type="NCBI Taxonomy" id="34073"/>
    <lineage>
        <taxon>Bacteria</taxon>
        <taxon>Pseudomonadati</taxon>
        <taxon>Pseudomonadota</taxon>
        <taxon>Betaproteobacteria</taxon>
        <taxon>Burkholderiales</taxon>
        <taxon>Comamonadaceae</taxon>
        <taxon>Variovorax</taxon>
    </lineage>
</organism>
<protein>
    <submittedName>
        <fullName evidence="3">Serine/threonine protein kinase</fullName>
    </submittedName>
</protein>
<evidence type="ECO:0000256" key="2">
    <source>
        <dbReference type="SAM" id="SignalP"/>
    </source>
</evidence>
<feature type="signal peptide" evidence="2">
    <location>
        <begin position="1"/>
        <end position="23"/>
    </location>
</feature>
<evidence type="ECO:0000256" key="1">
    <source>
        <dbReference type="SAM" id="MobiDB-lite"/>
    </source>
</evidence>
<proteinExistence type="predicted"/>
<dbReference type="OrthoDB" id="8854246at2"/>
<accession>A0A6I6HCH3</accession>
<gene>
    <name evidence="3" type="ORF">GOQ09_00085</name>
</gene>
<feature type="region of interest" description="Disordered" evidence="1">
    <location>
        <begin position="29"/>
        <end position="142"/>
    </location>
</feature>
<evidence type="ECO:0000313" key="3">
    <source>
        <dbReference type="EMBL" id="QGW80084.1"/>
    </source>
</evidence>
<feature type="compositionally biased region" description="Polar residues" evidence="1">
    <location>
        <begin position="132"/>
        <end position="142"/>
    </location>
</feature>
<keyword evidence="2" id="KW-0732">Signal</keyword>
<evidence type="ECO:0000313" key="4">
    <source>
        <dbReference type="Proteomes" id="UP000425817"/>
    </source>
</evidence>
<dbReference type="RefSeq" id="WP_157611137.1">
    <property type="nucleotide sequence ID" value="NZ_CP046622.1"/>
</dbReference>
<reference evidence="3 4" key="1">
    <citation type="submission" date="2019-12" db="EMBL/GenBank/DDBJ databases">
        <title>Hybrid Genome Assemblies of two High G+C Isolates from Undergraduate Microbiology Courses.</title>
        <authorList>
            <person name="Ne Ville C.J."/>
            <person name="Enright D."/>
            <person name="Hernandez I."/>
            <person name="Dodsworth J."/>
            <person name="Orwin P.M."/>
        </authorList>
    </citation>
    <scope>NUCLEOTIDE SEQUENCE [LARGE SCALE GENOMIC DNA]</scope>
    <source>
        <strain evidence="3 4">CSUSB</strain>
    </source>
</reference>
<dbReference type="AlphaFoldDB" id="A0A6I6HCH3"/>
<feature type="chain" id="PRO_5026329668" evidence="2">
    <location>
        <begin position="24"/>
        <end position="142"/>
    </location>
</feature>
<sequence>MKHAVFHATVLAGLMAAAGAAMAQATSIPAQPDPAVGGQASTQTPSGVPNPPQRPDASMPNSREAVKAEARAHNRNNINNPVPKGEASTTVNAQPNAMPQPTGAMSRAEVSQQARKTKPQFGQKGERPDVPTNPTGKTGTPQ</sequence>
<keyword evidence="3" id="KW-0418">Kinase</keyword>